<dbReference type="PROSITE" id="PS51387">
    <property type="entry name" value="FAD_PCMH"/>
    <property type="match status" value="1"/>
</dbReference>
<evidence type="ECO:0000313" key="8">
    <source>
        <dbReference type="Proteomes" id="UP001215712"/>
    </source>
</evidence>
<dbReference type="Proteomes" id="UP001215712">
    <property type="component" value="Unassembled WGS sequence"/>
</dbReference>
<reference evidence="7" key="1">
    <citation type="journal article" date="2023" name="IMA Fungus">
        <title>Comparative genomic study of the Penicillium genus elucidates a diverse pangenome and 15 lateral gene transfer events.</title>
        <authorList>
            <person name="Petersen C."/>
            <person name="Sorensen T."/>
            <person name="Nielsen M.R."/>
            <person name="Sondergaard T.E."/>
            <person name="Sorensen J.L."/>
            <person name="Fitzpatrick D.A."/>
            <person name="Frisvad J.C."/>
            <person name="Nielsen K.L."/>
        </authorList>
    </citation>
    <scope>NUCLEOTIDE SEQUENCE</scope>
    <source>
        <strain evidence="7">IBT 17514</strain>
    </source>
</reference>
<name>A0AAD6HDE9_9EURO</name>
<feature type="domain" description="FAD-binding PCMH-type" evidence="6">
    <location>
        <begin position="30"/>
        <end position="201"/>
    </location>
</feature>
<gene>
    <name evidence="7" type="ORF">N7493_010746</name>
</gene>
<dbReference type="InterPro" id="IPR016166">
    <property type="entry name" value="FAD-bd_PCMH"/>
</dbReference>
<dbReference type="Pfam" id="PF01565">
    <property type="entry name" value="FAD_binding_4"/>
    <property type="match status" value="1"/>
</dbReference>
<dbReference type="InterPro" id="IPR036318">
    <property type="entry name" value="FAD-bd_PCMH-like_sf"/>
</dbReference>
<dbReference type="InterPro" id="IPR016167">
    <property type="entry name" value="FAD-bd_PCMH_sub1"/>
</dbReference>
<evidence type="ECO:0000256" key="1">
    <source>
        <dbReference type="ARBA" id="ARBA00001974"/>
    </source>
</evidence>
<sequence>MDILWLRHDTSSNSSYEDARLARLFNANRPDRHPTAIVCASTQSDIIKAVQLAKIFNLQINVRSGGHSYQGWSLSDNSVLIDLANYRELEVDVSQKETWVSSGMRSDVDLELMRDYGLMLGAGHHPGVGIGGFLLQGGLSWNSRNWGWACERVKALEVVTASGDLVNCSRVENSDLFWAARGAGPYFPGVVTRFLIQLLPAPKIFRSSGYIFPVSKYQEAFSWIIQITPTFDSDTEMTAVCRSLDGTDEICFMIFFVTMKGEHEEARKALLPAHETRPKGAIQEWFCQEDGLGQEYANQVKAYPGNRRWFADNAFLKNDADVTAILKDVCMTLPDQNCIVLWYPLAPHSRRTLPDMAFSLQSDHYVATYTIYDSEGDDDKYHSWIQATAEKLSSFRIGSFSGEADFKAREFKCWGDAQWKKLAQIRKKWDPDGRICYPFKLEALDKEE</sequence>
<dbReference type="InterPro" id="IPR006094">
    <property type="entry name" value="Oxid_FAD_bind_N"/>
</dbReference>
<dbReference type="PROSITE" id="PS00862">
    <property type="entry name" value="OX2_COVAL_FAD"/>
    <property type="match status" value="1"/>
</dbReference>
<keyword evidence="8" id="KW-1185">Reference proteome</keyword>
<keyword evidence="3" id="KW-0285">Flavoprotein</keyword>
<comment type="cofactor">
    <cofactor evidence="1">
        <name>FAD</name>
        <dbReference type="ChEBI" id="CHEBI:57692"/>
    </cofactor>
</comment>
<dbReference type="EMBL" id="JAQJAN010000019">
    <property type="protein sequence ID" value="KAJ5709412.1"/>
    <property type="molecule type" value="Genomic_DNA"/>
</dbReference>
<evidence type="ECO:0000256" key="3">
    <source>
        <dbReference type="ARBA" id="ARBA00022630"/>
    </source>
</evidence>
<evidence type="ECO:0000313" key="7">
    <source>
        <dbReference type="EMBL" id="KAJ5709412.1"/>
    </source>
</evidence>
<dbReference type="InterPro" id="IPR050416">
    <property type="entry name" value="FAD-linked_Oxidoreductase"/>
</dbReference>
<dbReference type="GO" id="GO:0071949">
    <property type="term" value="F:FAD binding"/>
    <property type="evidence" value="ECO:0007669"/>
    <property type="project" value="InterPro"/>
</dbReference>
<keyword evidence="5" id="KW-0560">Oxidoreductase</keyword>
<evidence type="ECO:0000259" key="6">
    <source>
        <dbReference type="PROSITE" id="PS51387"/>
    </source>
</evidence>
<dbReference type="InterPro" id="IPR006093">
    <property type="entry name" value="Oxy_OxRdtase_FAD_BS"/>
</dbReference>
<comment type="caution">
    <text evidence="7">The sequence shown here is derived from an EMBL/GenBank/DDBJ whole genome shotgun (WGS) entry which is preliminary data.</text>
</comment>
<dbReference type="GO" id="GO:0016491">
    <property type="term" value="F:oxidoreductase activity"/>
    <property type="evidence" value="ECO:0007669"/>
    <property type="project" value="UniProtKB-KW"/>
</dbReference>
<dbReference type="InterPro" id="IPR016169">
    <property type="entry name" value="FAD-bd_PCMH_sub2"/>
</dbReference>
<evidence type="ECO:0000256" key="2">
    <source>
        <dbReference type="ARBA" id="ARBA00005466"/>
    </source>
</evidence>
<keyword evidence="4" id="KW-0274">FAD</keyword>
<dbReference type="Gene3D" id="3.30.43.10">
    <property type="entry name" value="Uridine Diphospho-n-acetylenolpyruvylglucosamine Reductase, domain 2"/>
    <property type="match status" value="1"/>
</dbReference>
<comment type="similarity">
    <text evidence="2">Belongs to the oxygen-dependent FAD-linked oxidoreductase family.</text>
</comment>
<dbReference type="SUPFAM" id="SSF56176">
    <property type="entry name" value="FAD-binding/transporter-associated domain-like"/>
    <property type="match status" value="1"/>
</dbReference>
<proteinExistence type="inferred from homology"/>
<dbReference type="Gene3D" id="3.30.465.10">
    <property type="match status" value="1"/>
</dbReference>
<dbReference type="AlphaFoldDB" id="A0AAD6HDE9"/>
<organism evidence="7 8">
    <name type="scientific">Penicillium malachiteum</name>
    <dbReference type="NCBI Taxonomy" id="1324776"/>
    <lineage>
        <taxon>Eukaryota</taxon>
        <taxon>Fungi</taxon>
        <taxon>Dikarya</taxon>
        <taxon>Ascomycota</taxon>
        <taxon>Pezizomycotina</taxon>
        <taxon>Eurotiomycetes</taxon>
        <taxon>Eurotiomycetidae</taxon>
        <taxon>Eurotiales</taxon>
        <taxon>Aspergillaceae</taxon>
        <taxon>Penicillium</taxon>
    </lineage>
</organism>
<evidence type="ECO:0000256" key="4">
    <source>
        <dbReference type="ARBA" id="ARBA00022827"/>
    </source>
</evidence>
<dbReference type="Gene3D" id="3.40.462.20">
    <property type="match status" value="1"/>
</dbReference>
<dbReference type="PANTHER" id="PTHR42973:SF39">
    <property type="entry name" value="FAD-BINDING PCMH-TYPE DOMAIN-CONTAINING PROTEIN"/>
    <property type="match status" value="1"/>
</dbReference>
<reference evidence="7" key="2">
    <citation type="submission" date="2023-01" db="EMBL/GenBank/DDBJ databases">
        <authorList>
            <person name="Petersen C."/>
        </authorList>
    </citation>
    <scope>NUCLEOTIDE SEQUENCE</scope>
    <source>
        <strain evidence="7">IBT 17514</strain>
    </source>
</reference>
<accession>A0AAD6HDE9</accession>
<evidence type="ECO:0000256" key="5">
    <source>
        <dbReference type="ARBA" id="ARBA00023002"/>
    </source>
</evidence>
<dbReference type="PANTHER" id="PTHR42973">
    <property type="entry name" value="BINDING OXIDOREDUCTASE, PUTATIVE (AFU_ORTHOLOGUE AFUA_1G17690)-RELATED"/>
    <property type="match status" value="1"/>
</dbReference>
<protein>
    <submittedName>
        <fullName evidence="7">FAD binding domain protein</fullName>
    </submittedName>
</protein>